<evidence type="ECO:0000256" key="1">
    <source>
        <dbReference type="ARBA" id="ARBA00022837"/>
    </source>
</evidence>
<dbReference type="PROSITE" id="PS00330">
    <property type="entry name" value="HEMOLYSIN_CALCIUM"/>
    <property type="match status" value="2"/>
</dbReference>
<dbReference type="Pfam" id="PF00353">
    <property type="entry name" value="HemolysinCabind"/>
    <property type="match status" value="3"/>
</dbReference>
<dbReference type="GO" id="GO:0005509">
    <property type="term" value="F:calcium ion binding"/>
    <property type="evidence" value="ECO:0007669"/>
    <property type="project" value="InterPro"/>
</dbReference>
<feature type="compositionally biased region" description="Basic and acidic residues" evidence="2">
    <location>
        <begin position="1655"/>
        <end position="1665"/>
    </location>
</feature>
<dbReference type="InterPro" id="IPR041690">
    <property type="entry name" value="Cadherin_5"/>
</dbReference>
<dbReference type="NCBIfam" id="NF012211">
    <property type="entry name" value="tand_rpt_95"/>
    <property type="match status" value="3"/>
</dbReference>
<dbReference type="SUPFAM" id="SSF51120">
    <property type="entry name" value="beta-Roll"/>
    <property type="match status" value="1"/>
</dbReference>
<dbReference type="SUPFAM" id="SSF53300">
    <property type="entry name" value="vWA-like"/>
    <property type="match status" value="1"/>
</dbReference>
<dbReference type="InterPro" id="IPR018247">
    <property type="entry name" value="EF_Hand_1_Ca_BS"/>
</dbReference>
<dbReference type="InterPro" id="IPR036465">
    <property type="entry name" value="vWFA_dom_sf"/>
</dbReference>
<dbReference type="Pfam" id="PF13519">
    <property type="entry name" value="VWA_2"/>
    <property type="match status" value="1"/>
</dbReference>
<gene>
    <name evidence="4" type="ORF">BCT49_09530</name>
</gene>
<comment type="caution">
    <text evidence="4">The sequence shown here is derived from an EMBL/GenBank/DDBJ whole genome shotgun (WGS) entry which is preliminary data.</text>
</comment>
<evidence type="ECO:0000313" key="4">
    <source>
        <dbReference type="EMBL" id="PMM68028.1"/>
    </source>
</evidence>
<protein>
    <recommendedName>
        <fullName evidence="3">VWFA domain-containing protein</fullName>
    </recommendedName>
</protein>
<evidence type="ECO:0000259" key="3">
    <source>
        <dbReference type="PROSITE" id="PS50234"/>
    </source>
</evidence>
<name>A0A2N7K2B8_9VIBR</name>
<feature type="region of interest" description="Disordered" evidence="2">
    <location>
        <begin position="45"/>
        <end position="64"/>
    </location>
</feature>
<accession>A0A2N7K2B8</accession>
<dbReference type="InterPro" id="IPR001343">
    <property type="entry name" value="Hemolysn_Ca-bd"/>
</dbReference>
<dbReference type="Gene3D" id="2.60.40.1200">
    <property type="match status" value="1"/>
</dbReference>
<dbReference type="Pfam" id="PF17803">
    <property type="entry name" value="Cadherin_4"/>
    <property type="match status" value="1"/>
</dbReference>
<dbReference type="Pfam" id="PF17963">
    <property type="entry name" value="Big_9"/>
    <property type="match status" value="2"/>
</dbReference>
<dbReference type="InterPro" id="IPR041339">
    <property type="entry name" value="Ig-like_bac"/>
</dbReference>
<dbReference type="CDD" id="cd00198">
    <property type="entry name" value="vWFA"/>
    <property type="match status" value="1"/>
</dbReference>
<dbReference type="Pfam" id="PF17892">
    <property type="entry name" value="Cadherin_5"/>
    <property type="match status" value="1"/>
</dbReference>
<dbReference type="PROSITE" id="PS00018">
    <property type="entry name" value="EF_HAND_1"/>
    <property type="match status" value="1"/>
</dbReference>
<feature type="region of interest" description="Disordered" evidence="2">
    <location>
        <begin position="1652"/>
        <end position="1673"/>
    </location>
</feature>
<dbReference type="Gene3D" id="2.150.10.10">
    <property type="entry name" value="Serralysin-like metalloprotease, C-terminal"/>
    <property type="match status" value="1"/>
</dbReference>
<dbReference type="PROSITE" id="PS50234">
    <property type="entry name" value="VWFA"/>
    <property type="match status" value="1"/>
</dbReference>
<dbReference type="InterPro" id="IPR010221">
    <property type="entry name" value="VCBS_dom"/>
</dbReference>
<dbReference type="NCBIfam" id="TIGR01965">
    <property type="entry name" value="VCBS_repeat"/>
    <property type="match status" value="2"/>
</dbReference>
<evidence type="ECO:0000313" key="5">
    <source>
        <dbReference type="Proteomes" id="UP000235406"/>
    </source>
</evidence>
<dbReference type="Gene3D" id="2.60.40.3440">
    <property type="match status" value="2"/>
</dbReference>
<dbReference type="Proteomes" id="UP000235406">
    <property type="component" value="Unassembled WGS sequence"/>
</dbReference>
<organism evidence="4 5">
    <name type="scientific">Vibrio lentus</name>
    <dbReference type="NCBI Taxonomy" id="136468"/>
    <lineage>
        <taxon>Bacteria</taxon>
        <taxon>Pseudomonadati</taxon>
        <taxon>Pseudomonadota</taxon>
        <taxon>Gammaproteobacteria</taxon>
        <taxon>Vibrionales</taxon>
        <taxon>Vibrionaceae</taxon>
        <taxon>Vibrio</taxon>
    </lineage>
</organism>
<dbReference type="InterPro" id="IPR002035">
    <property type="entry name" value="VWF_A"/>
</dbReference>
<proteinExistence type="predicted"/>
<dbReference type="PRINTS" id="PR00313">
    <property type="entry name" value="CABNDNGRPT"/>
</dbReference>
<dbReference type="InterPro" id="IPR018511">
    <property type="entry name" value="Hemolysin-typ_Ca-bd_CS"/>
</dbReference>
<dbReference type="InterPro" id="IPR040853">
    <property type="entry name" value="RapA2_cadherin-like"/>
</dbReference>
<dbReference type="InterPro" id="IPR011049">
    <property type="entry name" value="Serralysin-like_metalloprot_C"/>
</dbReference>
<dbReference type="EMBL" id="MCZK01000126">
    <property type="protein sequence ID" value="PMM68028.1"/>
    <property type="molecule type" value="Genomic_DNA"/>
</dbReference>
<reference evidence="5" key="1">
    <citation type="submission" date="2016-07" db="EMBL/GenBank/DDBJ databases">
        <title>Nontailed viruses are major unrecognized killers of bacteria in the ocean.</title>
        <authorList>
            <person name="Kauffman K."/>
            <person name="Hussain F."/>
            <person name="Yang J."/>
            <person name="Arevalo P."/>
            <person name="Brown J."/>
            <person name="Cutler M."/>
            <person name="Kelly L."/>
            <person name="Polz M.F."/>
        </authorList>
    </citation>
    <scope>NUCLEOTIDE SEQUENCE [LARGE SCALE GENOMIC DNA]</scope>
    <source>
        <strain evidence="5">10N.261.46.F8</strain>
    </source>
</reference>
<dbReference type="RefSeq" id="WP_241908087.1">
    <property type="nucleotide sequence ID" value="NZ_CAWNVI010000126.1"/>
</dbReference>
<dbReference type="Gene3D" id="3.40.50.410">
    <property type="entry name" value="von Willebrand factor, type A domain"/>
    <property type="match status" value="1"/>
</dbReference>
<evidence type="ECO:0000256" key="2">
    <source>
        <dbReference type="SAM" id="MobiDB-lite"/>
    </source>
</evidence>
<feature type="domain" description="VWFA" evidence="3">
    <location>
        <begin position="1330"/>
        <end position="1450"/>
    </location>
</feature>
<dbReference type="Pfam" id="PF18200">
    <property type="entry name" value="Big_11"/>
    <property type="match status" value="1"/>
</dbReference>
<keyword evidence="1" id="KW-0106">Calcium</keyword>
<sequence length="1815" mass="191690">MDMTTLNLGGALALGQRIVISADGTIKILEEGAPLQVGDVVLESQNESSEPQISAKRFSPEDGGDIEIDQDIADIFAALEEGQDPTELGEEFATAAGQNGSSLSASGTIERDGEETIPGTDFVTTGFEALGMSRTQSLSLLDAFRSLTESVTPLNNNPSFVDNNNSPIGDTVSFTTNEDTPVNGTLSASDEDGDSLSFVKATDPSNGTVVVDENGDWTYTPNENYNGDDSFTVVVSDGQGGTDTITVNIGVAPVNDAPVGNDVSVTTDEDTPVSGTLNATDTDGDSLTFVKGTEPSNGSVVVDENGNWTYTPGENYNGTDSFTVVVDDGQGGTDTITVDVGVMLANDAPTVAGVSATKTEDDASFTLDLLANSSDVDASDELKAEDVTLTSGDAKGVSLSNGEFTVDPSAYNALASGETETIEYSYNVVEYDDEGNVLSTTPTTATITITGTNDAPTVAIEQQSPITTDEDTPTFIEWDSFGISDVDSPDSALGVEITDLPNNGQFEYFGDDGQWHDISVGQVIDKSQFDADRVRFTPDEDESGYDSHSTPGIGDQQQDYAQIGFKPTDGVNVGGESTVAIDVTPIADAPNLLTSIDGIELPDQQFNVSMWNGVSVGSQYGVGNGVDPDTLINVIDDLDANSASSSNTNDVRDPSQGAGQATLITGLIYLEAGTSYDFVGKADDSLAIKIGGELTDDARWGDSRGSIQGGAFTPTVSGFYPIEIYHHNQSGPGNFDVNVSVDGASPVNLDNTNFGVVSDVSQLDNIDIRTSQLINENGVEFYQVYTTNEGPQDTRIPLTELQASLNDTDGSESLAVNVSGFPIGSELSDGVNSHTFTSTNETFDISSWDMTSLTVLPPSGSHDDFTIDVEAIASEKDSASTATTTTSIDVVVHEYNATNTQPDTRTVDEDTSISGNVLANDTDTDNTLSLQSIEVGGTSYNVGDTITLTGGELTVEQDGSYSFVPSEHWSGNVPTVTYTTNTGVSDTLDITVSAVADAPRVTIAVGELQQSQAVPDFGTPPSDIRNLVSNGETSIGGINFDHVDQSPGFNNGNQGDDLMIAPDNAAAQQFVGDQQAVNLSQQGSDTFVGTSGNDSFYGGNGSQDSEVETDTVIYQGKLSEYELGFRGLEHSQVPYWLVKDSLERDTSSDNSPSTEDGDHLYGIERIIFSDSIIEIDNETGEYTVLQDSVIPLDISAELVDNDGSESLGNEFTLVGIPQGVELYIGGQLISPNIDGSYSIVIPVSGDVSAELRIPYSYEGDLDFELAVSTSSSESVNSDEAITNTSADISFRSYDLESGSHGDDNIKGTENNDLIVGDVQGIQIVAGEDYNIAFILDTSGSMGRDVETAKDELLVVFDAILASSQGQHSGQVNILITDFSDNSNTSVSVDLSSQNPREQFVAALDAITDAGGGGTNYEAGFQSAVEWFADQSGGNNISYFISDGEPTSFTDSRLMKSEFDEILIDYDLSTNQVITLADLLPAGYTSGVVNYKGSVLIDDKAKLYSPLTGDRIGDLSINGTSYDYYDKGGVNKQGQHMYQLLALMSSVDAIGLGDSLDEDVLEDYDSDGLVETSIDVTKLSEVILGKEVSLLQGEDQIDALAGDDIMFGDLVQFDGISGQGVAAIQKYVAQETGEQLSSVSARDIHDYISDNVQDFDQSRANDKDDALSGGEGDDILYGQGGEDTLIGGLGDDILVGGEGDDLFKWVDQPFQGDVDTITDFALGEDHLDISQLLPTENNMSDLLEHIAIEKLDNGGGDKDLVITISEGANNSGQTQTIVLDNTGNQFDSVNAQGDGSVISSDLSNLVNQLFVNLPDQ</sequence>